<feature type="domain" description="Glutamine amidotransferase" evidence="1">
    <location>
        <begin position="74"/>
        <end position="195"/>
    </location>
</feature>
<organism evidence="2 3">
    <name type="scientific">Helicobacter ganmani</name>
    <dbReference type="NCBI Taxonomy" id="60246"/>
    <lineage>
        <taxon>Bacteria</taxon>
        <taxon>Pseudomonadati</taxon>
        <taxon>Campylobacterota</taxon>
        <taxon>Epsilonproteobacteria</taxon>
        <taxon>Campylobacterales</taxon>
        <taxon>Helicobacteraceae</taxon>
        <taxon>Helicobacter</taxon>
    </lineage>
</organism>
<dbReference type="InterPro" id="IPR029062">
    <property type="entry name" value="Class_I_gatase-like"/>
</dbReference>
<evidence type="ECO:0000313" key="3">
    <source>
        <dbReference type="Proteomes" id="UP000256650"/>
    </source>
</evidence>
<dbReference type="EMBL" id="NXLS01000005">
    <property type="protein sequence ID" value="RDU62797.1"/>
    <property type="molecule type" value="Genomic_DNA"/>
</dbReference>
<dbReference type="GO" id="GO:0005829">
    <property type="term" value="C:cytosol"/>
    <property type="evidence" value="ECO:0007669"/>
    <property type="project" value="TreeGrafter"/>
</dbReference>
<dbReference type="NCBIfam" id="NF045546">
    <property type="entry name" value="GCDPHdlase"/>
    <property type="match status" value="1"/>
</dbReference>
<dbReference type="OrthoDB" id="9813383at2"/>
<keyword evidence="3" id="KW-1185">Reference proteome</keyword>
<dbReference type="PANTHER" id="PTHR43235">
    <property type="entry name" value="GLUTAMINE AMIDOTRANSFERASE PB2B2.05-RELATED"/>
    <property type="match status" value="1"/>
</dbReference>
<dbReference type="PROSITE" id="PS51273">
    <property type="entry name" value="GATASE_TYPE_1"/>
    <property type="match status" value="1"/>
</dbReference>
<dbReference type="AlphaFoldDB" id="A0A3D8IC99"/>
<evidence type="ECO:0000259" key="1">
    <source>
        <dbReference type="Pfam" id="PF00117"/>
    </source>
</evidence>
<dbReference type="InterPro" id="IPR054647">
    <property type="entry name" value="GCDPHdlase"/>
</dbReference>
<dbReference type="GO" id="GO:0016811">
    <property type="term" value="F:hydrolase activity, acting on carbon-nitrogen (but not peptide) bonds, in linear amides"/>
    <property type="evidence" value="ECO:0007669"/>
    <property type="project" value="InterPro"/>
</dbReference>
<dbReference type="InterPro" id="IPR044668">
    <property type="entry name" value="PuuD-like"/>
</dbReference>
<dbReference type="Proteomes" id="UP000256650">
    <property type="component" value="Unassembled WGS sequence"/>
</dbReference>
<dbReference type="InterPro" id="IPR017926">
    <property type="entry name" value="GATASE"/>
</dbReference>
<dbReference type="Gene3D" id="3.40.50.880">
    <property type="match status" value="1"/>
</dbReference>
<dbReference type="PANTHER" id="PTHR43235:SF1">
    <property type="entry name" value="GLUTAMINE AMIDOTRANSFERASE PB2B2.05-RELATED"/>
    <property type="match status" value="1"/>
</dbReference>
<dbReference type="Pfam" id="PF00117">
    <property type="entry name" value="GATase"/>
    <property type="match status" value="1"/>
</dbReference>
<comment type="caution">
    <text evidence="2">The sequence shown here is derived from an EMBL/GenBank/DDBJ whole genome shotgun (WGS) entry which is preliminary data.</text>
</comment>
<dbReference type="RefSeq" id="WP_115551723.1">
    <property type="nucleotide sequence ID" value="NZ_CAOVYC010000005.1"/>
</dbReference>
<name>A0A3D8IC99_9HELI</name>
<dbReference type="GeneID" id="82535856"/>
<sequence length="215" mass="24328">MKFIGITQRLLENTSYYEVREALSVEWGDFFKEHLQGFLPLPLSYAMPFSTYAQSLGGSLGGVILSGGNDLNSLNPNPLSSMRDEYEAQILTHCLQYNVPLLGICRGAQRIAEYFGAKLELLEGHIGNHQVVDTSSGEKFEVNSFHNYGIKDLPNSLEALVMAQDHSIEAFKHKQKPIFAMMWHIEREGGMQAQEGQNQSFDEWLKIVTIRKEKE</sequence>
<gene>
    <name evidence="2" type="ORF">CQA43_06070</name>
</gene>
<keyword evidence="2" id="KW-0378">Hydrolase</keyword>
<accession>A0A3D8IC99</accession>
<proteinExistence type="predicted"/>
<protein>
    <submittedName>
        <fullName evidence="2">Gamma-glutamyl-gamma-aminobutyrate hydrolase</fullName>
    </submittedName>
</protein>
<reference evidence="2 3" key="1">
    <citation type="submission" date="2018-04" db="EMBL/GenBank/DDBJ databases">
        <title>Novel Campyloabacter and Helicobacter Species and Strains.</title>
        <authorList>
            <person name="Mannion A.J."/>
            <person name="Shen Z."/>
            <person name="Fox J.G."/>
        </authorList>
    </citation>
    <scope>NUCLEOTIDE SEQUENCE [LARGE SCALE GENOMIC DNA]</scope>
    <source>
        <strain evidence="2 3">MIT 99-5101</strain>
    </source>
</reference>
<evidence type="ECO:0000313" key="2">
    <source>
        <dbReference type="EMBL" id="RDU62797.1"/>
    </source>
</evidence>
<dbReference type="SUPFAM" id="SSF52317">
    <property type="entry name" value="Class I glutamine amidotransferase-like"/>
    <property type="match status" value="1"/>
</dbReference>